<feature type="domain" description="SHOCT" evidence="1">
    <location>
        <begin position="219"/>
        <end position="246"/>
    </location>
</feature>
<accession>A0A4Q0VGX5</accession>
<organism evidence="2 3">
    <name type="scientific">Levilactobacillus suantsaii</name>
    <dbReference type="NCBI Taxonomy" id="2292255"/>
    <lineage>
        <taxon>Bacteria</taxon>
        <taxon>Bacillati</taxon>
        <taxon>Bacillota</taxon>
        <taxon>Bacilli</taxon>
        <taxon>Lactobacillales</taxon>
        <taxon>Lactobacillaceae</taxon>
        <taxon>Levilactobacillus</taxon>
    </lineage>
</organism>
<proteinExistence type="predicted"/>
<dbReference type="EMBL" id="QXIL01000025">
    <property type="protein sequence ID" value="RXI76810.1"/>
    <property type="molecule type" value="Genomic_DNA"/>
</dbReference>
<reference evidence="2 3" key="1">
    <citation type="submission" date="2018-08" db="EMBL/GenBank/DDBJ databases">
        <title>Lactobacillus suantsai sp. nov., isolated from traditional fermented suan-tsai in Taiwan.</title>
        <authorList>
            <person name="Huang C.-H."/>
        </authorList>
    </citation>
    <scope>NUCLEOTIDE SEQUENCE [LARGE SCALE GENOMIC DNA]</scope>
    <source>
        <strain evidence="2 3">BCRC 12945</strain>
    </source>
</reference>
<comment type="caution">
    <text evidence="2">The sequence shown here is derived from an EMBL/GenBank/DDBJ whole genome shotgun (WGS) entry which is preliminary data.</text>
</comment>
<dbReference type="InterPro" id="IPR018649">
    <property type="entry name" value="SHOCT"/>
</dbReference>
<dbReference type="Pfam" id="PF09851">
    <property type="entry name" value="SHOCT"/>
    <property type="match status" value="1"/>
</dbReference>
<dbReference type="OrthoDB" id="2307739at2"/>
<protein>
    <submittedName>
        <fullName evidence="2">SHOCT domain-containing protein</fullName>
    </submittedName>
</protein>
<name>A0A4Q0VGX5_9LACO</name>
<dbReference type="Proteomes" id="UP000290602">
    <property type="component" value="Unassembled WGS sequence"/>
</dbReference>
<gene>
    <name evidence="2" type="ORF">DXH47_09960</name>
</gene>
<sequence>MKTRGKDVYLTGDIDGEQLAIYLIRLITGDVAAHPDATLIESEPTSEAANLVEPDATEDAALVPEFPADDPALPPLTVKDIFDLTKTSSDMPVRLDETHKFYDFQSDDLDIKEYAEAYHTNPEETRKMAEQLLDELMDLSQEINTATKTTDYTFRQYIGKPDFELLFAQVKNNHVDYFLFDDPKFIQIAKEAVPEQTSSDQPLTDATTGPAQPATDLAAELRQLKQLVDEDVLTPEEFKAKKKQLLGI</sequence>
<dbReference type="AlphaFoldDB" id="A0A4Q0VGX5"/>
<evidence type="ECO:0000259" key="1">
    <source>
        <dbReference type="Pfam" id="PF09851"/>
    </source>
</evidence>
<keyword evidence="3" id="KW-1185">Reference proteome</keyword>
<evidence type="ECO:0000313" key="3">
    <source>
        <dbReference type="Proteomes" id="UP000290602"/>
    </source>
</evidence>
<evidence type="ECO:0000313" key="2">
    <source>
        <dbReference type="EMBL" id="RXI76810.1"/>
    </source>
</evidence>